<dbReference type="EC" id="3.1.-.-" evidence="6"/>
<dbReference type="InterPro" id="IPR004843">
    <property type="entry name" value="Calcineurin-like_PHP"/>
</dbReference>
<accession>A0ABV7ASI5</accession>
<dbReference type="InterPro" id="IPR029052">
    <property type="entry name" value="Metallo-depent_PP-like"/>
</dbReference>
<evidence type="ECO:0000256" key="1">
    <source>
        <dbReference type="ARBA" id="ARBA00022723"/>
    </source>
</evidence>
<sequence length="307" mass="34844">MTTILHISDTHFGTEQQPVLEAMEAHVRDQGVDLLVLSGDITQRARRSQFAAARAFLERLKRCGVRETLVIPGNHDLPLHNLLARFLRPYDNYRRYIGGDLEPVFETDDLLVIGLNTTHPKRRKDGRVLPEQVDYVCDRLRRTHRDKWRILVAHQPFGGMRADDYRNLQHGAHEALTRWAEAGLDMVMGGHNHRPYVLPLSQQYPHLEREIWIVQAGTALSTRLRGQAPNSFNRIHLERGAADPVAVTRWDFHGASGQFRSAAHHSLPWTADRLDIRTKPAVVPAKSRTAQGVLTSADLRRVACDGL</sequence>
<comment type="caution">
    <text evidence="6">The sequence shown here is derived from an EMBL/GenBank/DDBJ whole genome shotgun (WGS) entry which is preliminary data.</text>
</comment>
<dbReference type="Proteomes" id="UP001595457">
    <property type="component" value="Unassembled WGS sequence"/>
</dbReference>
<name>A0ABV7ASI5_9GAMM</name>
<keyword evidence="3" id="KW-0408">Iron</keyword>
<evidence type="ECO:0000313" key="7">
    <source>
        <dbReference type="Proteomes" id="UP001595457"/>
    </source>
</evidence>
<evidence type="ECO:0000313" key="6">
    <source>
        <dbReference type="EMBL" id="MFC2972058.1"/>
    </source>
</evidence>
<keyword evidence="2 6" id="KW-0378">Hydrolase</keyword>
<gene>
    <name evidence="6" type="ORF">ACFOJE_07520</name>
</gene>
<dbReference type="GO" id="GO:0016787">
    <property type="term" value="F:hydrolase activity"/>
    <property type="evidence" value="ECO:0007669"/>
    <property type="project" value="UniProtKB-KW"/>
</dbReference>
<dbReference type="Gene3D" id="3.60.21.10">
    <property type="match status" value="1"/>
</dbReference>
<dbReference type="SUPFAM" id="SSF56300">
    <property type="entry name" value="Metallo-dependent phosphatases"/>
    <property type="match status" value="1"/>
</dbReference>
<evidence type="ECO:0000256" key="2">
    <source>
        <dbReference type="ARBA" id="ARBA00022801"/>
    </source>
</evidence>
<organism evidence="6 7">
    <name type="scientific">Azotobacter bryophylli</name>
    <dbReference type="NCBI Taxonomy" id="1986537"/>
    <lineage>
        <taxon>Bacteria</taxon>
        <taxon>Pseudomonadati</taxon>
        <taxon>Pseudomonadota</taxon>
        <taxon>Gammaproteobacteria</taxon>
        <taxon>Pseudomonadales</taxon>
        <taxon>Pseudomonadaceae</taxon>
        <taxon>Azotobacter</taxon>
    </lineage>
</organism>
<proteinExistence type="inferred from homology"/>
<dbReference type="RefSeq" id="WP_377813688.1">
    <property type="nucleotide sequence ID" value="NZ_JBHRSJ010000012.1"/>
</dbReference>
<dbReference type="PANTHER" id="PTHR42988:SF2">
    <property type="entry name" value="CYCLIC NUCLEOTIDE PHOSPHODIESTERASE CBUA0032-RELATED"/>
    <property type="match status" value="1"/>
</dbReference>
<keyword evidence="7" id="KW-1185">Reference proteome</keyword>
<keyword evidence="1" id="KW-0479">Metal-binding</keyword>
<comment type="similarity">
    <text evidence="4">Belongs to the cyclic nucleotide phosphodiesterase class-III family.</text>
</comment>
<evidence type="ECO:0000256" key="3">
    <source>
        <dbReference type="ARBA" id="ARBA00023004"/>
    </source>
</evidence>
<dbReference type="EMBL" id="JBHRSJ010000012">
    <property type="protein sequence ID" value="MFC2972058.1"/>
    <property type="molecule type" value="Genomic_DNA"/>
</dbReference>
<reference evidence="7" key="1">
    <citation type="journal article" date="2019" name="Int. J. Syst. Evol. Microbiol.">
        <title>The Global Catalogue of Microorganisms (GCM) 10K type strain sequencing project: providing services to taxonomists for standard genome sequencing and annotation.</title>
        <authorList>
            <consortium name="The Broad Institute Genomics Platform"/>
            <consortium name="The Broad Institute Genome Sequencing Center for Infectious Disease"/>
            <person name="Wu L."/>
            <person name="Ma J."/>
        </authorList>
    </citation>
    <scope>NUCLEOTIDE SEQUENCE [LARGE SCALE GENOMIC DNA]</scope>
    <source>
        <strain evidence="7">KCTC 62195</strain>
    </source>
</reference>
<evidence type="ECO:0000256" key="4">
    <source>
        <dbReference type="ARBA" id="ARBA00025742"/>
    </source>
</evidence>
<dbReference type="Pfam" id="PF00149">
    <property type="entry name" value="Metallophos"/>
    <property type="match status" value="1"/>
</dbReference>
<protein>
    <submittedName>
        <fullName evidence="6">Metallophosphoesterase family protein</fullName>
        <ecNumber evidence="6">3.1.-.-</ecNumber>
    </submittedName>
</protein>
<dbReference type="InterPro" id="IPR050884">
    <property type="entry name" value="CNP_phosphodiesterase-III"/>
</dbReference>
<feature type="domain" description="Calcineurin-like phosphoesterase" evidence="5">
    <location>
        <begin position="3"/>
        <end position="195"/>
    </location>
</feature>
<dbReference type="PANTHER" id="PTHR42988">
    <property type="entry name" value="PHOSPHOHYDROLASE"/>
    <property type="match status" value="1"/>
</dbReference>
<evidence type="ECO:0000259" key="5">
    <source>
        <dbReference type="Pfam" id="PF00149"/>
    </source>
</evidence>